<protein>
    <submittedName>
        <fullName evidence="2">Uncharacterized protein</fullName>
    </submittedName>
</protein>
<keyword evidence="1" id="KW-0472">Membrane</keyword>
<organism evidence="2 3">
    <name type="scientific">Phocaeicola vulgatus</name>
    <name type="common">Bacteroides vulgatus</name>
    <dbReference type="NCBI Taxonomy" id="821"/>
    <lineage>
        <taxon>Bacteria</taxon>
        <taxon>Pseudomonadati</taxon>
        <taxon>Bacteroidota</taxon>
        <taxon>Bacteroidia</taxon>
        <taxon>Bacteroidales</taxon>
        <taxon>Bacteroidaceae</taxon>
        <taxon>Phocaeicola</taxon>
    </lineage>
</organism>
<dbReference type="Proteomes" id="UP000186631">
    <property type="component" value="Unassembled WGS sequence"/>
</dbReference>
<evidence type="ECO:0000313" key="3">
    <source>
        <dbReference type="Proteomes" id="UP000186631"/>
    </source>
</evidence>
<dbReference type="EMBL" id="MNQV01000204">
    <property type="protein sequence ID" value="OKZ46159.1"/>
    <property type="molecule type" value="Genomic_DNA"/>
</dbReference>
<name>A0A1Q6IZ79_PHOVU</name>
<dbReference type="AlphaFoldDB" id="A0A1Q6IZ79"/>
<evidence type="ECO:0000256" key="1">
    <source>
        <dbReference type="SAM" id="Phobius"/>
    </source>
</evidence>
<dbReference type="PROSITE" id="PS51257">
    <property type="entry name" value="PROKAR_LIPOPROTEIN"/>
    <property type="match status" value="1"/>
</dbReference>
<keyword evidence="1" id="KW-1133">Transmembrane helix</keyword>
<sequence>MRQRIYIWIAVAIVLLLVFSCKTRYVPVEIKTTETVEVHDTTITERLVPYKDSTATRDTVSFLSNPYAYSWARYSGGILQHSLGIWPNSVLIVTVPHYMTVTKRIEVPKIVEVEKKLNWWQKTKIEIGGWSMIMNILLVSMMIVRWLRKKGGARNL</sequence>
<dbReference type="RefSeq" id="WP_214455643.1">
    <property type="nucleotide sequence ID" value="NZ_JBCHEK010000018.1"/>
</dbReference>
<comment type="caution">
    <text evidence="2">The sequence shown here is derived from an EMBL/GenBank/DDBJ whole genome shotgun (WGS) entry which is preliminary data.</text>
</comment>
<gene>
    <name evidence="2" type="ORF">BHV80_11200</name>
</gene>
<keyword evidence="1" id="KW-0812">Transmembrane</keyword>
<accession>A0A1Q6IZ79</accession>
<reference evidence="2 3" key="1">
    <citation type="journal article" date="2016" name="Nat. Biotechnol.">
        <title>Measurement of bacterial replication rates in microbial communities.</title>
        <authorList>
            <person name="Brown C.T."/>
            <person name="Olm M.R."/>
            <person name="Thomas B.C."/>
            <person name="Banfield J.F."/>
        </authorList>
    </citation>
    <scope>NUCLEOTIDE SEQUENCE [LARGE SCALE GENOMIC DNA]</scope>
    <source>
        <strain evidence="2">42_262</strain>
    </source>
</reference>
<feature type="transmembrane region" description="Helical" evidence="1">
    <location>
        <begin position="127"/>
        <end position="147"/>
    </location>
</feature>
<proteinExistence type="predicted"/>
<evidence type="ECO:0000313" key="2">
    <source>
        <dbReference type="EMBL" id="OKZ46159.1"/>
    </source>
</evidence>